<name>A0A1T4MWJ6_9ENTE</name>
<sequence length="231" mass="23957">MKKTAVLSLSALALATVALPMVTSALDDINTNPKVTSKSSANNLTPQMEAHNRVSFQGVNINNGGLVLEEVPGYDFSPVTATTINTTGYTFTASGIREVNSAGVTQDNTPQGIVVTDLRGGTTGYKVSMEVKDLSLTKGGNSYLLPVNTFKVSVKAGSFTDAGGNVIPTHAAKTGVDTYKVKGEVITSTAQATGTITSEIPDVTMDVGQQGITSGTYTGVVEYTLEDGKLP</sequence>
<accession>A0A1T4MWJ6</accession>
<dbReference type="OrthoDB" id="2348124at2"/>
<evidence type="ECO:0000256" key="1">
    <source>
        <dbReference type="SAM" id="SignalP"/>
    </source>
</evidence>
<reference evidence="2 3" key="1">
    <citation type="submission" date="2017-02" db="EMBL/GenBank/DDBJ databases">
        <authorList>
            <person name="Peterson S.W."/>
        </authorList>
    </citation>
    <scope>NUCLEOTIDE SEQUENCE [LARGE SCALE GENOMIC DNA]</scope>
    <source>
        <strain evidence="2 3">ATCC BAA-1030</strain>
    </source>
</reference>
<gene>
    <name evidence="2" type="ORF">SAMN02745116_01224</name>
</gene>
<dbReference type="RefSeq" id="WP_078807160.1">
    <property type="nucleotide sequence ID" value="NZ_FUXI01000012.1"/>
</dbReference>
<organism evidence="2 3">
    <name type="scientific">Pilibacter termitis</name>
    <dbReference type="NCBI Taxonomy" id="263852"/>
    <lineage>
        <taxon>Bacteria</taxon>
        <taxon>Bacillati</taxon>
        <taxon>Bacillota</taxon>
        <taxon>Bacilli</taxon>
        <taxon>Lactobacillales</taxon>
        <taxon>Enterococcaceae</taxon>
        <taxon>Pilibacter</taxon>
    </lineage>
</organism>
<feature type="signal peptide" evidence="1">
    <location>
        <begin position="1"/>
        <end position="25"/>
    </location>
</feature>
<keyword evidence="3" id="KW-1185">Reference proteome</keyword>
<protein>
    <submittedName>
        <fullName evidence="2">WxL domain surface cell wall-binding</fullName>
    </submittedName>
</protein>
<evidence type="ECO:0000313" key="2">
    <source>
        <dbReference type="EMBL" id="SJZ71177.1"/>
    </source>
</evidence>
<dbReference type="Proteomes" id="UP000190328">
    <property type="component" value="Unassembled WGS sequence"/>
</dbReference>
<keyword evidence="1" id="KW-0732">Signal</keyword>
<evidence type="ECO:0000313" key="3">
    <source>
        <dbReference type="Proteomes" id="UP000190328"/>
    </source>
</evidence>
<proteinExistence type="predicted"/>
<dbReference type="AlphaFoldDB" id="A0A1T4MWJ6"/>
<feature type="chain" id="PRO_5012504513" evidence="1">
    <location>
        <begin position="26"/>
        <end position="231"/>
    </location>
</feature>
<dbReference type="EMBL" id="FUXI01000012">
    <property type="protein sequence ID" value="SJZ71177.1"/>
    <property type="molecule type" value="Genomic_DNA"/>
</dbReference>
<dbReference type="STRING" id="263852.SAMN02745116_01224"/>